<gene>
    <name evidence="2" type="ORF">NCTC13336_00901</name>
</gene>
<evidence type="ECO:0000313" key="3">
    <source>
        <dbReference type="Proteomes" id="UP000254293"/>
    </source>
</evidence>
<name>A0A377R0S0_9NEIS</name>
<dbReference type="EMBL" id="UGJJ01000001">
    <property type="protein sequence ID" value="STR00689.1"/>
    <property type="molecule type" value="Genomic_DNA"/>
</dbReference>
<evidence type="ECO:0008006" key="4">
    <source>
        <dbReference type="Google" id="ProtNLM"/>
    </source>
</evidence>
<accession>A0A377R0S0</accession>
<proteinExistence type="predicted"/>
<evidence type="ECO:0000256" key="1">
    <source>
        <dbReference type="SAM" id="MobiDB-lite"/>
    </source>
</evidence>
<reference evidence="2 3" key="1">
    <citation type="submission" date="2018-06" db="EMBL/GenBank/DDBJ databases">
        <authorList>
            <consortium name="Pathogen Informatics"/>
            <person name="Doyle S."/>
        </authorList>
    </citation>
    <scope>NUCLEOTIDE SEQUENCE [LARGE SCALE GENOMIC DNA]</scope>
    <source>
        <strain evidence="2 3">NCTC13336</strain>
    </source>
</reference>
<protein>
    <recommendedName>
        <fullName evidence="4">Lipoprotein</fullName>
    </recommendedName>
</protein>
<dbReference type="Proteomes" id="UP000254293">
    <property type="component" value="Unassembled WGS sequence"/>
</dbReference>
<keyword evidence="3" id="KW-1185">Reference proteome</keyword>
<sequence>MKKFSLALGAALLLAACGGGYEQYEGYWKRQQDNDKARPDVVRIVKEDSKTYLLKEHVLPNRKGEIREKSMVLSQKDDGTLAVDTGFGSIPLILSEDGKTLRAERRAFDKISEGEFGELKQKIEQDQQRCEALKKEYRAEKDANPSPSAGSADWQAWRQKNEEMKEKYKTQRDQISGCDLFIL</sequence>
<organism evidence="2 3">
    <name type="scientific">Kingella potus</name>
    <dbReference type="NCBI Taxonomy" id="265175"/>
    <lineage>
        <taxon>Bacteria</taxon>
        <taxon>Pseudomonadati</taxon>
        <taxon>Pseudomonadota</taxon>
        <taxon>Betaproteobacteria</taxon>
        <taxon>Neisseriales</taxon>
        <taxon>Neisseriaceae</taxon>
        <taxon>Kingella</taxon>
    </lineage>
</organism>
<dbReference type="AlphaFoldDB" id="A0A377R0S0"/>
<feature type="compositionally biased region" description="Basic and acidic residues" evidence="1">
    <location>
        <begin position="159"/>
        <end position="172"/>
    </location>
</feature>
<dbReference type="PROSITE" id="PS51257">
    <property type="entry name" value="PROKAR_LIPOPROTEIN"/>
    <property type="match status" value="1"/>
</dbReference>
<feature type="region of interest" description="Disordered" evidence="1">
    <location>
        <begin position="137"/>
        <end position="172"/>
    </location>
</feature>
<dbReference type="OrthoDB" id="8613161at2"/>
<dbReference type="RefSeq" id="WP_115307927.1">
    <property type="nucleotide sequence ID" value="NZ_CP091516.1"/>
</dbReference>
<evidence type="ECO:0000313" key="2">
    <source>
        <dbReference type="EMBL" id="STR00689.1"/>
    </source>
</evidence>